<accession>A0A2R5FYJ9</accession>
<protein>
    <recommendedName>
        <fullName evidence="3">ubiquitinyl hydrolase 1</fullName>
        <ecNumber evidence="3">3.4.19.12</ecNumber>
    </recommendedName>
</protein>
<evidence type="ECO:0000256" key="3">
    <source>
        <dbReference type="ARBA" id="ARBA00012759"/>
    </source>
</evidence>
<dbReference type="InterPro" id="IPR056850">
    <property type="entry name" value="ARM_UBP34_24_USP9X_Y"/>
</dbReference>
<evidence type="ECO:0000313" key="10">
    <source>
        <dbReference type="EMBL" id="GBG23832.1"/>
    </source>
</evidence>
<evidence type="ECO:0000256" key="5">
    <source>
        <dbReference type="ARBA" id="ARBA00022786"/>
    </source>
</evidence>
<feature type="region of interest" description="Disordered" evidence="8">
    <location>
        <begin position="1"/>
        <end position="31"/>
    </location>
</feature>
<dbReference type="Proteomes" id="UP000241890">
    <property type="component" value="Unassembled WGS sequence"/>
</dbReference>
<comment type="similarity">
    <text evidence="2">Belongs to the peptidase C19 family.</text>
</comment>
<comment type="catalytic activity">
    <reaction evidence="1">
        <text>Thiol-dependent hydrolysis of ester, thioester, amide, peptide and isopeptide bonds formed by the C-terminal Gly of ubiquitin (a 76-residue protein attached to proteins as an intracellular targeting signal).</text>
        <dbReference type="EC" id="3.4.19.12"/>
    </reaction>
</comment>
<feature type="compositionally biased region" description="Polar residues" evidence="8">
    <location>
        <begin position="680"/>
        <end position="690"/>
    </location>
</feature>
<evidence type="ECO:0000256" key="7">
    <source>
        <dbReference type="ARBA" id="ARBA00022807"/>
    </source>
</evidence>
<dbReference type="InParanoid" id="A0A2R5FYJ9"/>
<keyword evidence="5" id="KW-0833">Ubl conjugation pathway</keyword>
<dbReference type="InterPro" id="IPR016024">
    <property type="entry name" value="ARM-type_fold"/>
</dbReference>
<feature type="region of interest" description="Disordered" evidence="8">
    <location>
        <begin position="673"/>
        <end position="720"/>
    </location>
</feature>
<dbReference type="GO" id="GO:0004843">
    <property type="term" value="F:cysteine-type deubiquitinase activity"/>
    <property type="evidence" value="ECO:0007669"/>
    <property type="project" value="UniProtKB-EC"/>
</dbReference>
<dbReference type="GO" id="GO:0006508">
    <property type="term" value="P:proteolysis"/>
    <property type="evidence" value="ECO:0007669"/>
    <property type="project" value="UniProtKB-KW"/>
</dbReference>
<evidence type="ECO:0000256" key="2">
    <source>
        <dbReference type="ARBA" id="ARBA00009085"/>
    </source>
</evidence>
<evidence type="ECO:0000259" key="9">
    <source>
        <dbReference type="PROSITE" id="PS50235"/>
    </source>
</evidence>
<dbReference type="InterPro" id="IPR038765">
    <property type="entry name" value="Papain-like_cys_pep_sf"/>
</dbReference>
<dbReference type="PROSITE" id="PS00973">
    <property type="entry name" value="USP_2"/>
    <property type="match status" value="1"/>
</dbReference>
<dbReference type="InterPro" id="IPR050164">
    <property type="entry name" value="Peptidase_C19"/>
</dbReference>
<evidence type="ECO:0000256" key="8">
    <source>
        <dbReference type="SAM" id="MobiDB-lite"/>
    </source>
</evidence>
<dbReference type="OrthoDB" id="289038at2759"/>
<keyword evidence="4" id="KW-0645">Protease</keyword>
<feature type="region of interest" description="Disordered" evidence="8">
    <location>
        <begin position="607"/>
        <end position="633"/>
    </location>
</feature>
<dbReference type="Pfam" id="PF25010">
    <property type="entry name" value="ARM_UBP24_USP9X-Y"/>
    <property type="match status" value="1"/>
</dbReference>
<dbReference type="GO" id="GO:0005829">
    <property type="term" value="C:cytosol"/>
    <property type="evidence" value="ECO:0007669"/>
    <property type="project" value="TreeGrafter"/>
</dbReference>
<organism evidence="10 11">
    <name type="scientific">Hondaea fermentalgiana</name>
    <dbReference type="NCBI Taxonomy" id="2315210"/>
    <lineage>
        <taxon>Eukaryota</taxon>
        <taxon>Sar</taxon>
        <taxon>Stramenopiles</taxon>
        <taxon>Bigyra</taxon>
        <taxon>Labyrinthulomycetes</taxon>
        <taxon>Thraustochytrida</taxon>
        <taxon>Thraustochytriidae</taxon>
        <taxon>Hondaea</taxon>
    </lineage>
</organism>
<comment type="caution">
    <text evidence="10">The sequence shown here is derived from an EMBL/GenBank/DDBJ whole genome shotgun (WGS) entry which is preliminary data.</text>
</comment>
<evidence type="ECO:0000256" key="4">
    <source>
        <dbReference type="ARBA" id="ARBA00022670"/>
    </source>
</evidence>
<reference evidence="10 11" key="1">
    <citation type="submission" date="2017-12" db="EMBL/GenBank/DDBJ databases">
        <title>Sequencing, de novo assembly and annotation of complete genome of a new Thraustochytrid species, strain FCC1311.</title>
        <authorList>
            <person name="Sedici K."/>
            <person name="Godart F."/>
            <person name="Aiese Cigliano R."/>
            <person name="Sanseverino W."/>
            <person name="Barakat M."/>
            <person name="Ortet P."/>
            <person name="Marechal E."/>
            <person name="Cagnac O."/>
            <person name="Amato A."/>
        </authorList>
    </citation>
    <scope>NUCLEOTIDE SEQUENCE [LARGE SCALE GENOMIC DNA]</scope>
</reference>
<dbReference type="PANTHER" id="PTHR24006:SF827">
    <property type="entry name" value="UBIQUITIN CARBOXYL-TERMINAL HYDROLASE 34"/>
    <property type="match status" value="1"/>
</dbReference>
<dbReference type="SUPFAM" id="SSF54001">
    <property type="entry name" value="Cysteine proteinases"/>
    <property type="match status" value="1"/>
</dbReference>
<evidence type="ECO:0000256" key="1">
    <source>
        <dbReference type="ARBA" id="ARBA00000707"/>
    </source>
</evidence>
<dbReference type="InterPro" id="IPR001394">
    <property type="entry name" value="Peptidase_C19_UCH"/>
</dbReference>
<feature type="compositionally biased region" description="Low complexity" evidence="8">
    <location>
        <begin position="619"/>
        <end position="630"/>
    </location>
</feature>
<dbReference type="PROSITE" id="PS50235">
    <property type="entry name" value="USP_3"/>
    <property type="match status" value="1"/>
</dbReference>
<dbReference type="SUPFAM" id="SSF48371">
    <property type="entry name" value="ARM repeat"/>
    <property type="match status" value="1"/>
</dbReference>
<dbReference type="PANTHER" id="PTHR24006">
    <property type="entry name" value="UBIQUITIN CARBOXYL-TERMINAL HYDROLASE"/>
    <property type="match status" value="1"/>
</dbReference>
<feature type="region of interest" description="Disordered" evidence="8">
    <location>
        <begin position="266"/>
        <end position="322"/>
    </location>
</feature>
<feature type="domain" description="USP" evidence="9">
    <location>
        <begin position="2091"/>
        <end position="2452"/>
    </location>
</feature>
<dbReference type="Pfam" id="PF00443">
    <property type="entry name" value="UCH"/>
    <property type="match status" value="1"/>
</dbReference>
<evidence type="ECO:0000256" key="6">
    <source>
        <dbReference type="ARBA" id="ARBA00022801"/>
    </source>
</evidence>
<dbReference type="GO" id="GO:0005634">
    <property type="term" value="C:nucleus"/>
    <property type="evidence" value="ECO:0007669"/>
    <property type="project" value="TreeGrafter"/>
</dbReference>
<feature type="region of interest" description="Disordered" evidence="8">
    <location>
        <begin position="918"/>
        <end position="946"/>
    </location>
</feature>
<feature type="compositionally biased region" description="Polar residues" evidence="8">
    <location>
        <begin position="1"/>
        <end position="11"/>
    </location>
</feature>
<proteinExistence type="inferred from homology"/>
<feature type="compositionally biased region" description="Basic and acidic residues" evidence="8">
    <location>
        <begin position="698"/>
        <end position="707"/>
    </location>
</feature>
<keyword evidence="7" id="KW-0788">Thiol protease</keyword>
<dbReference type="InterPro" id="IPR028889">
    <property type="entry name" value="USP"/>
</dbReference>
<gene>
    <name evidence="10" type="ORF">FCC1311_000522</name>
</gene>
<dbReference type="GO" id="GO:0016579">
    <property type="term" value="P:protein deubiquitination"/>
    <property type="evidence" value="ECO:0007669"/>
    <property type="project" value="InterPro"/>
</dbReference>
<feature type="compositionally biased region" description="Low complexity" evidence="8">
    <location>
        <begin position="929"/>
        <end position="944"/>
    </location>
</feature>
<feature type="compositionally biased region" description="Low complexity" evidence="8">
    <location>
        <begin position="708"/>
        <end position="720"/>
    </location>
</feature>
<keyword evidence="6 10" id="KW-0378">Hydrolase</keyword>
<name>A0A2R5FYJ9_9STRA</name>
<dbReference type="EC" id="3.4.19.12" evidence="3"/>
<dbReference type="EMBL" id="BEYU01000001">
    <property type="protein sequence ID" value="GBG23832.1"/>
    <property type="molecule type" value="Genomic_DNA"/>
</dbReference>
<feature type="compositionally biased region" description="Basic and acidic residues" evidence="8">
    <location>
        <begin position="1493"/>
        <end position="1505"/>
    </location>
</feature>
<dbReference type="InterPro" id="IPR018200">
    <property type="entry name" value="USP_CS"/>
</dbReference>
<evidence type="ECO:0000313" key="11">
    <source>
        <dbReference type="Proteomes" id="UP000241890"/>
    </source>
</evidence>
<feature type="region of interest" description="Disordered" evidence="8">
    <location>
        <begin position="1481"/>
        <end position="1505"/>
    </location>
</feature>
<dbReference type="Gene3D" id="3.90.70.10">
    <property type="entry name" value="Cysteine proteinases"/>
    <property type="match status" value="1"/>
</dbReference>
<sequence>MAPPATESTANGEAGCEEKTRNEGGDAEQQMPSLSKFQNNCSLFVRVVSKPDSPLNTTLTDFTTWINWINQGMGSPDHVAFFYRSAIPQMTTAVLKRYYNAQELPIVNEFLQKLVVALLGRLRAIIDDGFSEPEMASLVELLRPHNSFYYSYGLEEAKEWRREVHQLQMRQDLARQGHIGAARGLGPGEPAAHEDWLDAFGEGDVGFVQTNASDRWMPCRVLQVSPTNTEVEIEILELGENPSVIEVKWLPKDPKLFRPFAQDHEQTAEKVDLVPEPATGNERAQDTGSDDAGPANEDSTLHAPQVDETADGSTSSESDLGYEEEAWLQLSQKDQNWHLSLSIGDMCDAQLDEDAEDAQWYQAIVVAIEKADADNQTTSPNDLLTLTFVGFPPSKDARAARGAVSRLAPLNAKSFGRRGLQISKAVDTTYADAVVHDADDDEDALAVMRFSRNVMVSTFFVANVDTFVRHGGAETMLAYMKRYKGHVDVLQHGINLFSGMSTVLSRSVARDVLPRFLDSLTLAIEDMGQSQVRQLSKSIVSSILKRMGQIAHRFASHREAATRVEKVALLLAGKRLQSPAIMQRLDGMDLLADIIDRVTNAQSYPAGLVHRRHTAPQFSSGTDDADTTSTEAKARTRDLLSSLFVSRSLSFDMQAPQAKSNSDPAAEVRFAAPAEGPSTPKGSGPTNEFSTPPRPVGKNRDRPHDDGSGTSSSGPAPFASGSSAPAVDICYEYARVPVAWSITKTSLSNWIVSARVIENAVRGPLAHSEMAKRATRLLVFLSEAKSIPKDMLAHIWKGIDEAKGSDRELAEAILRMIAGTVPSLSLVETEEVLHLFSADSGAKSASPKALEVLREVCKSPHIPPDSGRPPSVKAATLLFDLALQDGQNAQAVSSAALDELRAVVAYHASVDMMRAFGSKSRKTPVEPASGGSQQQPGQENSQTQVSSQAAMMLTNVLTAAQAATAGCGLDEDGKTLREALFRRALTQLDKDQASVLPALRVLQVILRSYPRRSELGTPKEDDLAEHLSGRESREDVVEWLALRHALVDVCFQSCERMSTQAAASGLGVHVSNDHAPALLAELDFVLVLLSESNLVLSKEQIHKLWTALVTSESANRADREACFRFLAYCAMDRENEDEKEEERVKSVESDAHGANRGTMVGMDEGTLRAVFADLLGSRARWQKAEEDPDPSVAWPAEAMTSLQLAALQLNRFQGRLNWERSHLDPSAARKGTQGELFFMKTPASANAAAPKMNTVRVTAPESLEGEDVLWYLALHARSDDTARRAADVLCRLHLGAVLAPEASLQYREVFLEKCMQHLQESTTEATKSFARGSHAAIRCLGLVRPLLLLTEHQTSVLCDILGADAWRRVAPHAASTVGQSFEVTVVNNFRGSPGHNTKSVIMVSTKDPIWRLREQVANCLELDSPSRLRIFVGGKEIKLEAGSRLIRDVHGLSPGVTLLSCEKPPAAVAADAALRERVLGVQPGPSNADDLPEVTRPDPRAEELEAPERKVLAQKKLAALPSVVLASNKRYSELLFQLLDACAEASSSRGRDPTHEGVANALAADVWRLLQALPSNEGFKRTERLVEELRKESGSLLKLLYVVELVESLFASDDSTQEAEAQQFIKSDGVQHLSARLTEVTSRAPSELGQMASFGFRAAQLLSVLGKLVRLSFFITAASLEASTVENSEAHKFVLGLMPRMTTLVRLQKEVDLSGLVMMDIATAFPFEPLRPITTTTATAVHDNSAPNAGEEASTASQQVNLATPELASLRHAVKLLAPVAGEAEAETAARAAEAALKAFILKPLEPTGIPSDLLPGVKRSLLILCAFGVGAWALSSLRNASTENLLVYLQEGLARADGPVPTITRFAFRNAFQRLARIDVELGARTLSALARVSPPLRPATASDQYFSLFEQLICSPEIAKRASQEHTFIGPLMESVRLVLGSSDTDEELLEGYFHVLSCGMSQTGPDEALDIVHLLLSDCLFPVHDTESVPHGVTASANPSVRMSAFQVLTKAVIAHPNLWEKLVGPRLREVCSISLNDLHEFQVQKSAIVARPTQGPATQQEAAKPLSSSACWSIDLGSDRRAPCGFVGLVNLGFICYMNSLVQQVFNIPRLRYGILRARLADANGSVSEEGKSPEDGKVTDVQRDVLQEIQRMMVALDLSVKQAYNPSGWCQAFKDEQGQPVNLFEQQDAHEFFNSLCDRIDEMLDKSGQPKLMTKAIGVSIANQLICVDPAISGDGSGETLQRENPSVREYCLTQELGDGITSLHESLRNFVGGEVINDYSWEERDNAKLRTLKRQCIAELSDVVFVHLKRFRLNWATLMTEKINSRFEFPLEIDFFPYTKEGLEWKGDANDEARYGSRGKEYYHFELAGIVVHSGASLNSGHYYSYIRSRFGTGVGQWFEFNDRVVKPFDINTLEEATFGGGSRVSSYGVEIPSVSNAYMLVYERRQKVQAEADFMGAEAASYVAQGAGIPEAARLRLMPEGMADAVVQQNRVIGAVQRVLEPGIAMLFKKIAQTETRGSSASSKPSDMFIVDATVYALDTLARATYGRSELPDLLMGLQGLLVGNVVAARSCLEALTDRSASHNLLGDLLLQQQGSEDVRESAGALLGLLLAEASGLDASNPESAWSGLEAFLTQLVEIPLANGHVRANLRTHTQWWSVVHVAARHFARAREYLAKHGVIAHVIDMFMGSASPLRGAWSDFPSLGPEPAPELLADVCGVLEADWTEAFGVVRELCVGGEASLDEPGWSALQVADVLEQSLLHLHRFEQEHSLRSPRQTPAVSLGDIYGTLSQHDAKVRAAVFDALVRHISGATRHGLSLYFATLEQVLQGTNDLVHAEAALRQPFAEIVALHAMDTLYLCEFTRLALGLYLEQPVPFLLFPEDEEAREEAVVLPWLAGTMQYLAEHVETSSRLAAEHGAGGKVNMTEENENDAPELVAPAQLAAQSSGADTAGESDAPRIPQEDFELLSTMYDDILELLHGIDAGDADLDELVGLSPESPL</sequence>
<keyword evidence="11" id="KW-1185">Reference proteome</keyword>